<sequence length="71" mass="8517">MENRRKLAITNLCRGFLHVQGFLTDSENEKICQRILNWQNKNEVEITEDNFYLLILLMMITPKKRRNSYGN</sequence>
<protein>
    <submittedName>
        <fullName evidence="1">Uncharacterized protein</fullName>
    </submittedName>
</protein>
<gene>
    <name evidence="1" type="ORF">B5F97_12065</name>
</gene>
<organism evidence="1 2">
    <name type="scientific">Bacteroides clarus</name>
    <dbReference type="NCBI Taxonomy" id="626929"/>
    <lineage>
        <taxon>Bacteria</taxon>
        <taxon>Pseudomonadati</taxon>
        <taxon>Bacteroidota</taxon>
        <taxon>Bacteroidia</taxon>
        <taxon>Bacteroidales</taxon>
        <taxon>Bacteroidaceae</taxon>
        <taxon>Bacteroides</taxon>
    </lineage>
</organism>
<dbReference type="Proteomes" id="UP000195386">
    <property type="component" value="Unassembled WGS sequence"/>
</dbReference>
<accession>A0A1Y3YRH6</accession>
<proteinExistence type="predicted"/>
<dbReference type="EMBL" id="NFII01000011">
    <property type="protein sequence ID" value="OUO00466.1"/>
    <property type="molecule type" value="Genomic_DNA"/>
</dbReference>
<evidence type="ECO:0000313" key="1">
    <source>
        <dbReference type="EMBL" id="OUO00466.1"/>
    </source>
</evidence>
<evidence type="ECO:0000313" key="2">
    <source>
        <dbReference type="Proteomes" id="UP000195386"/>
    </source>
</evidence>
<name>A0A1Y3YRH6_9BACE</name>
<comment type="caution">
    <text evidence="1">The sequence shown here is derived from an EMBL/GenBank/DDBJ whole genome shotgun (WGS) entry which is preliminary data.</text>
</comment>
<dbReference type="AlphaFoldDB" id="A0A1Y3YRH6"/>
<reference evidence="2" key="1">
    <citation type="submission" date="2017-04" db="EMBL/GenBank/DDBJ databases">
        <title>Function of individual gut microbiota members based on whole genome sequencing of pure cultures obtained from chicken caecum.</title>
        <authorList>
            <person name="Medvecky M."/>
            <person name="Cejkova D."/>
            <person name="Polansky O."/>
            <person name="Karasova D."/>
            <person name="Kubasova T."/>
            <person name="Cizek A."/>
            <person name="Rychlik I."/>
        </authorList>
    </citation>
    <scope>NUCLEOTIDE SEQUENCE [LARGE SCALE GENOMIC DNA]</scope>
    <source>
        <strain evidence="2">An43</strain>
    </source>
</reference>